<evidence type="ECO:0000256" key="1">
    <source>
        <dbReference type="ARBA" id="ARBA00004613"/>
    </source>
</evidence>
<feature type="chain" id="PRO_5003506066" evidence="5">
    <location>
        <begin position="29"/>
        <end position="142"/>
    </location>
</feature>
<dbReference type="InterPro" id="IPR037277">
    <property type="entry name" value="Granulin_sf"/>
</dbReference>
<keyword evidence="8" id="KW-1185">Reference proteome</keyword>
<feature type="signal peptide" evidence="5">
    <location>
        <begin position="1"/>
        <end position="28"/>
    </location>
</feature>
<evidence type="ECO:0000256" key="3">
    <source>
        <dbReference type="ARBA" id="ARBA00022525"/>
    </source>
</evidence>
<dbReference type="EMBL" id="DF142974">
    <property type="protein sequence ID" value="GAA49645.1"/>
    <property type="molecule type" value="Genomic_DNA"/>
</dbReference>
<reference key="2">
    <citation type="submission" date="2011-10" db="EMBL/GenBank/DDBJ databases">
        <title>The genome and transcriptome sequence of Clonorchis sinensis provide insights into the carcinogenic liver fluke.</title>
        <authorList>
            <person name="Wang X."/>
            <person name="Huang Y."/>
            <person name="Chen W."/>
            <person name="Liu H."/>
            <person name="Guo L."/>
            <person name="Chen Y."/>
            <person name="Luo F."/>
            <person name="Zhou W."/>
            <person name="Sun J."/>
            <person name="Mao Q."/>
            <person name="Liang P."/>
            <person name="Zhou C."/>
            <person name="Tian Y."/>
            <person name="Men J."/>
            <person name="Lv X."/>
            <person name="Huang L."/>
            <person name="Zhou J."/>
            <person name="Hu Y."/>
            <person name="Li R."/>
            <person name="Zhang F."/>
            <person name="Lei H."/>
            <person name="Li X."/>
            <person name="Hu X."/>
            <person name="Liang C."/>
            <person name="Xu J."/>
            <person name="Wu Z."/>
            <person name="Yu X."/>
        </authorList>
    </citation>
    <scope>NUCLEOTIDE SEQUENCE</scope>
    <source>
        <strain>Henan</strain>
    </source>
</reference>
<dbReference type="PANTHER" id="PTHR12274">
    <property type="entry name" value="GRANULIN"/>
    <property type="match status" value="1"/>
</dbReference>
<keyword evidence="5" id="KW-0732">Signal</keyword>
<dbReference type="InterPro" id="IPR000118">
    <property type="entry name" value="Granulin"/>
</dbReference>
<dbReference type="Gene3D" id="2.10.25.160">
    <property type="entry name" value="Granulin"/>
    <property type="match status" value="1"/>
</dbReference>
<evidence type="ECO:0000313" key="7">
    <source>
        <dbReference type="EMBL" id="GAA49645.1"/>
    </source>
</evidence>
<dbReference type="InterPro" id="IPR039036">
    <property type="entry name" value="Granulin_fam"/>
</dbReference>
<sequence>MMCHLTLSMMIYVVLVAVLVFNTPEVSTDMGQGNNASPALRFEQLNNAIAPRNRTCPDRRSSCRLNQTCCPLPIHGYGCCPFPKATCCSDRLHCCPYKTYCDPYGRCVNMDKTLHPPLNKVVYGTLRKQMLLEKAKNVAGVK</sequence>
<protein>
    <submittedName>
        <fullName evidence="7">Granulins</fullName>
    </submittedName>
</protein>
<dbReference type="PROSITE" id="PS00799">
    <property type="entry name" value="GRANULINS"/>
    <property type="match status" value="1"/>
</dbReference>
<comment type="subcellular location">
    <subcellularLocation>
        <location evidence="1">Secreted</location>
    </subcellularLocation>
</comment>
<feature type="domain" description="Granulins" evidence="6">
    <location>
        <begin position="88"/>
        <end position="101"/>
    </location>
</feature>
<dbReference type="AlphaFoldDB" id="G7Y9L0"/>
<name>G7Y9L0_CLOSI</name>
<evidence type="ECO:0000256" key="4">
    <source>
        <dbReference type="ARBA" id="ARBA00023157"/>
    </source>
</evidence>
<proteinExistence type="inferred from homology"/>
<organism evidence="7 8">
    <name type="scientific">Clonorchis sinensis</name>
    <name type="common">Chinese liver fluke</name>
    <dbReference type="NCBI Taxonomy" id="79923"/>
    <lineage>
        <taxon>Eukaryota</taxon>
        <taxon>Metazoa</taxon>
        <taxon>Spiralia</taxon>
        <taxon>Lophotrochozoa</taxon>
        <taxon>Platyhelminthes</taxon>
        <taxon>Trematoda</taxon>
        <taxon>Digenea</taxon>
        <taxon>Opisthorchiida</taxon>
        <taxon>Opisthorchiata</taxon>
        <taxon>Opisthorchiidae</taxon>
        <taxon>Clonorchis</taxon>
    </lineage>
</organism>
<keyword evidence="3" id="KW-0964">Secreted</keyword>
<evidence type="ECO:0000256" key="2">
    <source>
        <dbReference type="ARBA" id="ARBA00010093"/>
    </source>
</evidence>
<dbReference type="GO" id="GO:0005576">
    <property type="term" value="C:extracellular region"/>
    <property type="evidence" value="ECO:0007669"/>
    <property type="project" value="UniProtKB-SubCell"/>
</dbReference>
<evidence type="ECO:0000313" key="8">
    <source>
        <dbReference type="Proteomes" id="UP000008909"/>
    </source>
</evidence>
<keyword evidence="4" id="KW-1015">Disulfide bond</keyword>
<reference evidence="7" key="1">
    <citation type="journal article" date="2011" name="Genome Biol.">
        <title>The draft genome of the carcinogenic human liver fluke Clonorchis sinensis.</title>
        <authorList>
            <person name="Wang X."/>
            <person name="Chen W."/>
            <person name="Huang Y."/>
            <person name="Sun J."/>
            <person name="Men J."/>
            <person name="Liu H."/>
            <person name="Luo F."/>
            <person name="Guo L."/>
            <person name="Lv X."/>
            <person name="Deng C."/>
            <person name="Zhou C."/>
            <person name="Fan Y."/>
            <person name="Li X."/>
            <person name="Huang L."/>
            <person name="Hu Y."/>
            <person name="Liang C."/>
            <person name="Hu X."/>
            <person name="Xu J."/>
            <person name="Yu X."/>
        </authorList>
    </citation>
    <scope>NUCLEOTIDE SEQUENCE [LARGE SCALE GENOMIC DNA]</scope>
    <source>
        <strain evidence="7">Henan</strain>
    </source>
</reference>
<dbReference type="Pfam" id="PF00396">
    <property type="entry name" value="Granulin"/>
    <property type="match status" value="1"/>
</dbReference>
<evidence type="ECO:0000256" key="5">
    <source>
        <dbReference type="SAM" id="SignalP"/>
    </source>
</evidence>
<comment type="similarity">
    <text evidence="2">Belongs to the granulin family.</text>
</comment>
<accession>G7Y9L0</accession>
<dbReference type="Proteomes" id="UP000008909">
    <property type="component" value="Unassembled WGS sequence"/>
</dbReference>
<evidence type="ECO:0000259" key="6">
    <source>
        <dbReference type="PROSITE" id="PS00799"/>
    </source>
</evidence>
<gene>
    <name evidence="7" type="ORF">CLF_103348</name>
</gene>
<dbReference type="PANTHER" id="PTHR12274:SF3">
    <property type="entry name" value="PROGRANULIN"/>
    <property type="match status" value="1"/>
</dbReference>
<dbReference type="SUPFAM" id="SSF57277">
    <property type="entry name" value="Granulin repeat"/>
    <property type="match status" value="1"/>
</dbReference>
<dbReference type="SMART" id="SM00277">
    <property type="entry name" value="GRAN"/>
    <property type="match status" value="1"/>
</dbReference>